<feature type="coiled-coil region" evidence="4">
    <location>
        <begin position="508"/>
        <end position="535"/>
    </location>
</feature>
<name>A0A9W5TX90_9BACI</name>
<comment type="similarity">
    <text evidence="1">Belongs to the SMC family. SbcC subfamily.</text>
</comment>
<evidence type="ECO:0000256" key="4">
    <source>
        <dbReference type="SAM" id="Coils"/>
    </source>
</evidence>
<keyword evidence="4" id="KW-0175">Coiled coil</keyword>
<dbReference type="Gene3D" id="3.40.50.300">
    <property type="entry name" value="P-loop containing nucleotide triphosphate hydrolases"/>
    <property type="match status" value="1"/>
</dbReference>
<dbReference type="PANTHER" id="PTHR32114">
    <property type="entry name" value="ABC TRANSPORTER ABCH.3"/>
    <property type="match status" value="1"/>
</dbReference>
<dbReference type="Pfam" id="PF13476">
    <property type="entry name" value="AAA_23"/>
    <property type="match status" value="1"/>
</dbReference>
<feature type="coiled-coil region" evidence="4">
    <location>
        <begin position="196"/>
        <end position="322"/>
    </location>
</feature>
<dbReference type="PANTHER" id="PTHR32114:SF2">
    <property type="entry name" value="ABC TRANSPORTER ABCH.3"/>
    <property type="match status" value="1"/>
</dbReference>
<comment type="subunit">
    <text evidence="2">Heterodimer of SbcC and SbcD.</text>
</comment>
<dbReference type="InterPro" id="IPR038729">
    <property type="entry name" value="Rad50/SbcC_AAA"/>
</dbReference>
<dbReference type="Gene3D" id="1.10.287.1490">
    <property type="match status" value="1"/>
</dbReference>
<dbReference type="EMBL" id="BMJD01000012">
    <property type="protein sequence ID" value="GGB41433.1"/>
    <property type="molecule type" value="Genomic_DNA"/>
</dbReference>
<dbReference type="InterPro" id="IPR027417">
    <property type="entry name" value="P-loop_NTPase"/>
</dbReference>
<evidence type="ECO:0000256" key="2">
    <source>
        <dbReference type="ARBA" id="ARBA00011322"/>
    </source>
</evidence>
<dbReference type="SUPFAM" id="SSF52540">
    <property type="entry name" value="P-loop containing nucleoside triphosphate hydrolases"/>
    <property type="match status" value="1"/>
</dbReference>
<feature type="domain" description="Rad50/SbcC-type AAA" evidence="5">
    <location>
        <begin position="9"/>
        <end position="323"/>
    </location>
</feature>
<evidence type="ECO:0000256" key="3">
    <source>
        <dbReference type="ARBA" id="ARBA00013368"/>
    </source>
</evidence>
<organism evidence="6 7">
    <name type="scientific">Lentibacillus populi</name>
    <dbReference type="NCBI Taxonomy" id="1827502"/>
    <lineage>
        <taxon>Bacteria</taxon>
        <taxon>Bacillati</taxon>
        <taxon>Bacillota</taxon>
        <taxon>Bacilli</taxon>
        <taxon>Bacillales</taxon>
        <taxon>Bacillaceae</taxon>
        <taxon>Lentibacillus</taxon>
    </lineage>
</organism>
<protein>
    <recommendedName>
        <fullName evidence="3">Nuclease SbcCD subunit C</fullName>
    </recommendedName>
</protein>
<accession>A0A9W5TX90</accession>
<feature type="coiled-coil region" evidence="4">
    <location>
        <begin position="391"/>
        <end position="476"/>
    </location>
</feature>
<dbReference type="RefSeq" id="WP_188724996.1">
    <property type="nucleotide sequence ID" value="NZ_BMJD01000012.1"/>
</dbReference>
<dbReference type="AlphaFoldDB" id="A0A9W5TX90"/>
<comment type="caution">
    <text evidence="6">The sequence shown here is derived from an EMBL/GenBank/DDBJ whole genome shotgun (WGS) entry which is preliminary data.</text>
</comment>
<dbReference type="Proteomes" id="UP000621492">
    <property type="component" value="Unassembled WGS sequence"/>
</dbReference>
<gene>
    <name evidence="6" type="ORF">GCM10011409_18700</name>
</gene>
<keyword evidence="7" id="KW-1185">Reference proteome</keyword>
<sequence>MKQIKLLNLVLTNFKGIKHFELNASGGNVRIYGDNATGKTTLFDAFVYLLFDKDSQNQKEFGIKTLVAGKVQHKLNHEVEATFLVDEQELTLKKVFSEKWTKKRGSVTADFTGHTTDYYINGVPSKKKEYTDKVASLVDEDIFKLLTSPGYFNEQLHWKKRRDLLLEIAEDVTDQDVINSNAGLSKLADVLSGRSIEDHKKVIAAKRKEINQELDRIPIRIDEINRNLPDVNGLDKAGIESQLTELNNQIEAKQGQISDIRNGSEVNNIRKQISDIDLQIANAKNEHAQQGQQELYGLKARLQEEQSNINILQSKIKSKDQQYQMNKEYIADLTEKMDRWRSYWQEINSREFTHEADCNCPTCGQELPQEQLEQARDKALIQFNADKSNELERYKNKGLEAKANVEKTQAENEKIDFEIQKLKSQIDEKQAQVVKIHSKINESESSVKPIDENPLYQKLVQDRQALEQKIYEMQQSVETSIQIVQSEINELMGRQSALNIDLSKLAQSEQSQKRIIELEQQEKDLAAEFDQLEHELYLAEEFIRTKVNLLEDKINSKFKFARFNLFKENINGGLEEICDTTYNGVPYSSGLNNAARILVGLDIIQTLSDHYGISAPIFIDNAESVTNLPEFESQIITLYVSERDKKLRVEATKEYAKSS</sequence>
<evidence type="ECO:0000256" key="1">
    <source>
        <dbReference type="ARBA" id="ARBA00006930"/>
    </source>
</evidence>
<reference evidence="6" key="2">
    <citation type="submission" date="2020-09" db="EMBL/GenBank/DDBJ databases">
        <authorList>
            <person name="Sun Q."/>
            <person name="Zhou Y."/>
        </authorList>
    </citation>
    <scope>NUCLEOTIDE SEQUENCE</scope>
    <source>
        <strain evidence="6">CGMCC 1.15454</strain>
    </source>
</reference>
<evidence type="ECO:0000313" key="7">
    <source>
        <dbReference type="Proteomes" id="UP000621492"/>
    </source>
</evidence>
<evidence type="ECO:0000259" key="5">
    <source>
        <dbReference type="Pfam" id="PF13476"/>
    </source>
</evidence>
<reference evidence="6" key="1">
    <citation type="journal article" date="2014" name="Int. J. Syst. Evol. Microbiol.">
        <title>Complete genome sequence of Corynebacterium casei LMG S-19264T (=DSM 44701T), isolated from a smear-ripened cheese.</title>
        <authorList>
            <consortium name="US DOE Joint Genome Institute (JGI-PGF)"/>
            <person name="Walter F."/>
            <person name="Albersmeier A."/>
            <person name="Kalinowski J."/>
            <person name="Ruckert C."/>
        </authorList>
    </citation>
    <scope>NUCLEOTIDE SEQUENCE</scope>
    <source>
        <strain evidence="6">CGMCC 1.15454</strain>
    </source>
</reference>
<proteinExistence type="inferred from homology"/>
<evidence type="ECO:0000313" key="6">
    <source>
        <dbReference type="EMBL" id="GGB41433.1"/>
    </source>
</evidence>